<keyword evidence="20" id="KW-1185">Reference proteome</keyword>
<keyword evidence="15 16" id="KW-1208">Phospholipid metabolism</keyword>
<feature type="transmembrane region" description="Helical" evidence="16">
    <location>
        <begin position="44"/>
        <end position="61"/>
    </location>
</feature>
<evidence type="ECO:0000256" key="4">
    <source>
        <dbReference type="ARBA" id="ARBA00005189"/>
    </source>
</evidence>
<evidence type="ECO:0000256" key="2">
    <source>
        <dbReference type="ARBA" id="ARBA00004141"/>
    </source>
</evidence>
<dbReference type="GO" id="GO:0004605">
    <property type="term" value="F:phosphatidate cytidylyltransferase activity"/>
    <property type="evidence" value="ECO:0007669"/>
    <property type="project" value="UniProtKB-UniRule"/>
</dbReference>
<evidence type="ECO:0000256" key="10">
    <source>
        <dbReference type="ARBA" id="ARBA00022695"/>
    </source>
</evidence>
<comment type="pathway">
    <text evidence="3 16 17">Phospholipid metabolism; CDP-diacylglycerol biosynthesis; CDP-diacylglycerol from sn-glycerol 3-phosphate: step 3/3.</text>
</comment>
<dbReference type="Pfam" id="PF01148">
    <property type="entry name" value="CTP_transf_1"/>
    <property type="match status" value="1"/>
</dbReference>
<comment type="cofactor">
    <cofactor evidence="16">
        <name>Mg(2+)</name>
        <dbReference type="ChEBI" id="CHEBI:18420"/>
    </cofactor>
    <text evidence="16">Requires a divalent cation for activity.</text>
</comment>
<feature type="transmembrane region" description="Helical" evidence="16">
    <location>
        <begin position="174"/>
        <end position="196"/>
    </location>
</feature>
<keyword evidence="10 16" id="KW-0548">Nucleotidyltransferase</keyword>
<dbReference type="Proteomes" id="UP000247498">
    <property type="component" value="Unassembled WGS sequence"/>
</dbReference>
<keyword evidence="14 16" id="KW-0594">Phospholipid biosynthesis</keyword>
<evidence type="ECO:0000256" key="6">
    <source>
        <dbReference type="ARBA" id="ARBA00012487"/>
    </source>
</evidence>
<evidence type="ECO:0000256" key="15">
    <source>
        <dbReference type="ARBA" id="ARBA00023264"/>
    </source>
</evidence>
<proteinExistence type="inferred from homology"/>
<feature type="transmembrane region" description="Helical" evidence="16">
    <location>
        <begin position="333"/>
        <end position="353"/>
    </location>
</feature>
<comment type="subcellular location">
    <subcellularLocation>
        <location evidence="2">Membrane</location>
        <topology evidence="2">Multi-pass membrane protein</topology>
    </subcellularLocation>
</comment>
<keyword evidence="12 16" id="KW-0443">Lipid metabolism</keyword>
<accession>A0A2V0PJ60</accession>
<comment type="similarity">
    <text evidence="5 16 17">Belongs to the CDS family.</text>
</comment>
<sequence>MRRRRPQPWEDSGMVSDRGESDRDDGPIPVEDPAKRLRSLRTRTLSTVAMIASFALIVYLGHVPLMLLVLTLQFLMVKEIFLLARVAQKEKYIPGFRAQQWYFFGVATFYLYVRFIKNNLLVEIATEPSTQRALTLSWLLRRHNLISYLLYMTGFMAFVLSLKRGMYGYQFGQYAWTHMILLTVFVPSSFFVSNIFEGLVWFLLPSALIIVNDIMAYLAGFFFGRTPLIKLSPKKTWEGFIGGVIGTVIAGYLLASWFIRYQWMTCPRKDLSLSWLDCEPDAAFKPQLFTPEELSHWFAPPLADAARLGVSLLPPPARRLVTGWSFVAAPMQIHAAVMAVFASFVAPFGGFFASGFKRAFKMKDFGDTIPGHGGVTDRFDCQMIMAVFAYLYYWTFVAKQQPGVGDVLDVAQQLDPQQQLELLAMLANMLLGQGGLPAAAEGDVRAVMRHANTTLR</sequence>
<evidence type="ECO:0000256" key="17">
    <source>
        <dbReference type="RuleBase" id="RU003938"/>
    </source>
</evidence>
<dbReference type="PROSITE" id="PS01315">
    <property type="entry name" value="CDS"/>
    <property type="match status" value="1"/>
</dbReference>
<evidence type="ECO:0000256" key="11">
    <source>
        <dbReference type="ARBA" id="ARBA00022989"/>
    </source>
</evidence>
<evidence type="ECO:0000256" key="7">
    <source>
        <dbReference type="ARBA" id="ARBA00022516"/>
    </source>
</evidence>
<organism evidence="19 20">
    <name type="scientific">Raphidocelis subcapitata</name>
    <dbReference type="NCBI Taxonomy" id="307507"/>
    <lineage>
        <taxon>Eukaryota</taxon>
        <taxon>Viridiplantae</taxon>
        <taxon>Chlorophyta</taxon>
        <taxon>core chlorophytes</taxon>
        <taxon>Chlorophyceae</taxon>
        <taxon>CS clade</taxon>
        <taxon>Sphaeropleales</taxon>
        <taxon>Selenastraceae</taxon>
        <taxon>Raphidocelis</taxon>
    </lineage>
</organism>
<dbReference type="PANTHER" id="PTHR13773">
    <property type="entry name" value="PHOSPHATIDATE CYTIDYLYLTRANSFERASE"/>
    <property type="match status" value="1"/>
</dbReference>
<evidence type="ECO:0000313" key="19">
    <source>
        <dbReference type="EMBL" id="GBF97085.1"/>
    </source>
</evidence>
<evidence type="ECO:0000256" key="8">
    <source>
        <dbReference type="ARBA" id="ARBA00022679"/>
    </source>
</evidence>
<evidence type="ECO:0000256" key="16">
    <source>
        <dbReference type="PIRNR" id="PIRNR018269"/>
    </source>
</evidence>
<keyword evidence="11 16" id="KW-1133">Transmembrane helix</keyword>
<feature type="compositionally biased region" description="Basic and acidic residues" evidence="18">
    <location>
        <begin position="17"/>
        <end position="26"/>
    </location>
</feature>
<evidence type="ECO:0000256" key="14">
    <source>
        <dbReference type="ARBA" id="ARBA00023209"/>
    </source>
</evidence>
<dbReference type="OrthoDB" id="10260889at2759"/>
<feature type="transmembrane region" description="Helical" evidence="16">
    <location>
        <begin position="99"/>
        <end position="116"/>
    </location>
</feature>
<name>A0A2V0PJ60_9CHLO</name>
<dbReference type="InterPro" id="IPR000374">
    <property type="entry name" value="PC_trans"/>
</dbReference>
<keyword evidence="9 16" id="KW-0812">Transmembrane</keyword>
<gene>
    <name evidence="19" type="ORF">Rsub_10096</name>
</gene>
<evidence type="ECO:0000256" key="9">
    <source>
        <dbReference type="ARBA" id="ARBA00022692"/>
    </source>
</evidence>
<comment type="function">
    <text evidence="16">May be involved in the synthesis of minor phospholipids and in modulation of IP3-mediated signal transduction.</text>
</comment>
<comment type="pathway">
    <text evidence="4">Lipid metabolism.</text>
</comment>
<evidence type="ECO:0000256" key="5">
    <source>
        <dbReference type="ARBA" id="ARBA00010185"/>
    </source>
</evidence>
<dbReference type="STRING" id="307507.A0A2V0PJ60"/>
<dbReference type="InParanoid" id="A0A2V0PJ60"/>
<keyword evidence="7 16" id="KW-0444">Lipid biosynthesis</keyword>
<keyword evidence="13 16" id="KW-0472">Membrane</keyword>
<evidence type="ECO:0000256" key="13">
    <source>
        <dbReference type="ARBA" id="ARBA00023136"/>
    </source>
</evidence>
<dbReference type="EMBL" id="BDRX01000092">
    <property type="protein sequence ID" value="GBF97085.1"/>
    <property type="molecule type" value="Genomic_DNA"/>
</dbReference>
<dbReference type="EC" id="2.7.7.41" evidence="6 16"/>
<protein>
    <recommendedName>
        <fullName evidence="6 16">Phosphatidate cytidylyltransferase</fullName>
        <ecNumber evidence="6 16">2.7.7.41</ecNumber>
    </recommendedName>
</protein>
<feature type="transmembrane region" description="Helical" evidence="16">
    <location>
        <begin position="236"/>
        <end position="259"/>
    </location>
</feature>
<evidence type="ECO:0000256" key="12">
    <source>
        <dbReference type="ARBA" id="ARBA00023098"/>
    </source>
</evidence>
<feature type="region of interest" description="Disordered" evidence="18">
    <location>
        <begin position="1"/>
        <end position="32"/>
    </location>
</feature>
<evidence type="ECO:0000256" key="3">
    <source>
        <dbReference type="ARBA" id="ARBA00005119"/>
    </source>
</evidence>
<dbReference type="UniPathway" id="UPA00557">
    <property type="reaction ID" value="UER00614"/>
</dbReference>
<evidence type="ECO:0000256" key="18">
    <source>
        <dbReference type="SAM" id="MobiDB-lite"/>
    </source>
</evidence>
<dbReference type="GO" id="GO:0016024">
    <property type="term" value="P:CDP-diacylglycerol biosynthetic process"/>
    <property type="evidence" value="ECO:0007669"/>
    <property type="project" value="UniProtKB-UniRule"/>
</dbReference>
<evidence type="ECO:0000313" key="20">
    <source>
        <dbReference type="Proteomes" id="UP000247498"/>
    </source>
</evidence>
<reference evidence="19 20" key="1">
    <citation type="journal article" date="2018" name="Sci. Rep.">
        <title>Raphidocelis subcapitata (=Pseudokirchneriella subcapitata) provides an insight into genome evolution and environmental adaptations in the Sphaeropleales.</title>
        <authorList>
            <person name="Suzuki S."/>
            <person name="Yamaguchi H."/>
            <person name="Nakajima N."/>
            <person name="Kawachi M."/>
        </authorList>
    </citation>
    <scope>NUCLEOTIDE SEQUENCE [LARGE SCALE GENOMIC DNA]</scope>
    <source>
        <strain evidence="19 20">NIES-35</strain>
    </source>
</reference>
<feature type="transmembrane region" description="Helical" evidence="16">
    <location>
        <begin position="145"/>
        <end position="162"/>
    </location>
</feature>
<evidence type="ECO:0000256" key="1">
    <source>
        <dbReference type="ARBA" id="ARBA00001698"/>
    </source>
</evidence>
<dbReference type="FunCoup" id="A0A2V0PJ60">
    <property type="interactions" value="2012"/>
</dbReference>
<dbReference type="PIRSF" id="PIRSF018269">
    <property type="entry name" value="PC_trans_euk"/>
    <property type="match status" value="1"/>
</dbReference>
<dbReference type="PANTHER" id="PTHR13773:SF8">
    <property type="entry name" value="PHOSPHATIDATE CYTIDYLYLTRANSFERASE, PHOTORECEPTOR-SPECIFIC"/>
    <property type="match status" value="1"/>
</dbReference>
<keyword evidence="8 16" id="KW-0808">Transferase</keyword>
<dbReference type="InterPro" id="IPR016720">
    <property type="entry name" value="PC_Trfase_euk"/>
</dbReference>
<dbReference type="AlphaFoldDB" id="A0A2V0PJ60"/>
<comment type="caution">
    <text evidence="19">The sequence shown here is derived from an EMBL/GenBank/DDBJ whole genome shotgun (WGS) entry which is preliminary data.</text>
</comment>
<feature type="transmembrane region" description="Helical" evidence="16">
    <location>
        <begin position="202"/>
        <end position="224"/>
    </location>
</feature>
<dbReference type="GO" id="GO:0005789">
    <property type="term" value="C:endoplasmic reticulum membrane"/>
    <property type="evidence" value="ECO:0007669"/>
    <property type="project" value="TreeGrafter"/>
</dbReference>
<comment type="catalytic activity">
    <reaction evidence="1 16 17">
        <text>a 1,2-diacyl-sn-glycero-3-phosphate + CTP + H(+) = a CDP-1,2-diacyl-sn-glycerol + diphosphate</text>
        <dbReference type="Rhea" id="RHEA:16229"/>
        <dbReference type="ChEBI" id="CHEBI:15378"/>
        <dbReference type="ChEBI" id="CHEBI:33019"/>
        <dbReference type="ChEBI" id="CHEBI:37563"/>
        <dbReference type="ChEBI" id="CHEBI:58332"/>
        <dbReference type="ChEBI" id="CHEBI:58608"/>
        <dbReference type="EC" id="2.7.7.41"/>
    </reaction>
</comment>